<dbReference type="GO" id="GO:0005886">
    <property type="term" value="C:plasma membrane"/>
    <property type="evidence" value="ECO:0007669"/>
    <property type="project" value="UniProtKB-SubCell"/>
</dbReference>
<dbReference type="AlphaFoldDB" id="A0A327R0P2"/>
<evidence type="ECO:0000256" key="3">
    <source>
        <dbReference type="ARBA" id="ARBA00022692"/>
    </source>
</evidence>
<comment type="caution">
    <text evidence="7">The sequence shown here is derived from an EMBL/GenBank/DDBJ whole genome shotgun (WGS) entry which is preliminary data.</text>
</comment>
<keyword evidence="2" id="KW-1003">Cell membrane</keyword>
<name>A0A327R0P2_9BACT</name>
<feature type="transmembrane region" description="Helical" evidence="6">
    <location>
        <begin position="187"/>
        <end position="205"/>
    </location>
</feature>
<keyword evidence="8" id="KW-1185">Reference proteome</keyword>
<keyword evidence="3 6" id="KW-0812">Transmembrane</keyword>
<feature type="transmembrane region" description="Helical" evidence="6">
    <location>
        <begin position="112"/>
        <end position="142"/>
    </location>
</feature>
<comment type="subcellular location">
    <subcellularLocation>
        <location evidence="1">Cell membrane</location>
        <topology evidence="1">Multi-pass membrane protein</topology>
    </subcellularLocation>
</comment>
<gene>
    <name evidence="7" type="ORF">LX64_00058</name>
</gene>
<feature type="transmembrane region" description="Helical" evidence="6">
    <location>
        <begin position="148"/>
        <end position="167"/>
    </location>
</feature>
<dbReference type="GO" id="GO:0015171">
    <property type="term" value="F:amino acid transmembrane transporter activity"/>
    <property type="evidence" value="ECO:0007669"/>
    <property type="project" value="TreeGrafter"/>
</dbReference>
<protein>
    <submittedName>
        <fullName evidence="7">Threonine/homoserine/homoserine lactone efflux protein</fullName>
    </submittedName>
</protein>
<dbReference type="InterPro" id="IPR001123">
    <property type="entry name" value="LeuE-type"/>
</dbReference>
<dbReference type="OrthoDB" id="679767at2"/>
<proteinExistence type="predicted"/>
<organism evidence="7 8">
    <name type="scientific">Chitinophaga skermanii</name>
    <dbReference type="NCBI Taxonomy" id="331697"/>
    <lineage>
        <taxon>Bacteria</taxon>
        <taxon>Pseudomonadati</taxon>
        <taxon>Bacteroidota</taxon>
        <taxon>Chitinophagia</taxon>
        <taxon>Chitinophagales</taxon>
        <taxon>Chitinophagaceae</taxon>
        <taxon>Chitinophaga</taxon>
    </lineage>
</organism>
<evidence type="ECO:0000256" key="4">
    <source>
        <dbReference type="ARBA" id="ARBA00022989"/>
    </source>
</evidence>
<feature type="transmembrane region" description="Helical" evidence="6">
    <location>
        <begin position="39"/>
        <end position="60"/>
    </location>
</feature>
<reference evidence="7 8" key="1">
    <citation type="submission" date="2018-06" db="EMBL/GenBank/DDBJ databases">
        <title>Genomic Encyclopedia of Archaeal and Bacterial Type Strains, Phase II (KMG-II): from individual species to whole genera.</title>
        <authorList>
            <person name="Goeker M."/>
        </authorList>
    </citation>
    <scope>NUCLEOTIDE SEQUENCE [LARGE SCALE GENOMIC DNA]</scope>
    <source>
        <strain evidence="7 8">DSM 23857</strain>
    </source>
</reference>
<dbReference type="Pfam" id="PF01810">
    <property type="entry name" value="LysE"/>
    <property type="match status" value="1"/>
</dbReference>
<feature type="transmembrane region" description="Helical" evidence="6">
    <location>
        <begin position="6"/>
        <end position="27"/>
    </location>
</feature>
<evidence type="ECO:0000256" key="1">
    <source>
        <dbReference type="ARBA" id="ARBA00004651"/>
    </source>
</evidence>
<dbReference type="RefSeq" id="WP_111595609.1">
    <property type="nucleotide sequence ID" value="NZ_QLLL01000001.1"/>
</dbReference>
<evidence type="ECO:0000313" key="7">
    <source>
        <dbReference type="EMBL" id="RAJ10456.1"/>
    </source>
</evidence>
<dbReference type="Proteomes" id="UP000249547">
    <property type="component" value="Unassembled WGS sequence"/>
</dbReference>
<dbReference type="PANTHER" id="PTHR30086:SF20">
    <property type="entry name" value="ARGININE EXPORTER PROTEIN ARGO-RELATED"/>
    <property type="match status" value="1"/>
</dbReference>
<dbReference type="EMBL" id="QLLL01000001">
    <property type="protein sequence ID" value="RAJ10456.1"/>
    <property type="molecule type" value="Genomic_DNA"/>
</dbReference>
<keyword evidence="5 6" id="KW-0472">Membrane</keyword>
<keyword evidence="4 6" id="KW-1133">Transmembrane helix</keyword>
<evidence type="ECO:0000256" key="6">
    <source>
        <dbReference type="SAM" id="Phobius"/>
    </source>
</evidence>
<evidence type="ECO:0000313" key="8">
    <source>
        <dbReference type="Proteomes" id="UP000249547"/>
    </source>
</evidence>
<dbReference type="PANTHER" id="PTHR30086">
    <property type="entry name" value="ARGININE EXPORTER PROTEIN ARGO"/>
    <property type="match status" value="1"/>
</dbReference>
<evidence type="ECO:0000256" key="2">
    <source>
        <dbReference type="ARBA" id="ARBA00022475"/>
    </source>
</evidence>
<accession>A0A327R0P2</accession>
<sequence length="213" mass="23235">MWAAIIQGLGLGIFLSVSVGPVIFAIIKYSINNGFKAGITFALGVSFSDTMFILMGNLASAFVGNLGQHTKAIGIGGGILLVGMGIYGLLFKQVKIVTGDERPEMFKTSDYAKIWIAGFLMNTLNPGVIVFWLGICIAHAPMPVSYRAVMYITCLLVVLSADILKVFVSDKIRHKLTLTNVEWLNRISGICLIIFGLVLLYSVWFNPEGLMKH</sequence>
<evidence type="ECO:0000256" key="5">
    <source>
        <dbReference type="ARBA" id="ARBA00023136"/>
    </source>
</evidence>
<feature type="transmembrane region" description="Helical" evidence="6">
    <location>
        <begin position="72"/>
        <end position="91"/>
    </location>
</feature>